<proteinExistence type="predicted"/>
<accession>A0ACC0F4D4</accession>
<organism evidence="1 2">
    <name type="scientific">Camellia lanceoleosa</name>
    <dbReference type="NCBI Taxonomy" id="1840588"/>
    <lineage>
        <taxon>Eukaryota</taxon>
        <taxon>Viridiplantae</taxon>
        <taxon>Streptophyta</taxon>
        <taxon>Embryophyta</taxon>
        <taxon>Tracheophyta</taxon>
        <taxon>Spermatophyta</taxon>
        <taxon>Magnoliopsida</taxon>
        <taxon>eudicotyledons</taxon>
        <taxon>Gunneridae</taxon>
        <taxon>Pentapetalae</taxon>
        <taxon>asterids</taxon>
        <taxon>Ericales</taxon>
        <taxon>Theaceae</taxon>
        <taxon>Camellia</taxon>
    </lineage>
</organism>
<reference evidence="1 2" key="1">
    <citation type="journal article" date="2022" name="Plant J.">
        <title>Chromosome-level genome of Camellia lanceoleosa provides a valuable resource for understanding genome evolution and self-incompatibility.</title>
        <authorList>
            <person name="Gong W."/>
            <person name="Xiao S."/>
            <person name="Wang L."/>
            <person name="Liao Z."/>
            <person name="Chang Y."/>
            <person name="Mo W."/>
            <person name="Hu G."/>
            <person name="Li W."/>
            <person name="Zhao G."/>
            <person name="Zhu H."/>
            <person name="Hu X."/>
            <person name="Ji K."/>
            <person name="Xiang X."/>
            <person name="Song Q."/>
            <person name="Yuan D."/>
            <person name="Jin S."/>
            <person name="Zhang L."/>
        </authorList>
    </citation>
    <scope>NUCLEOTIDE SEQUENCE [LARGE SCALE GENOMIC DNA]</scope>
    <source>
        <strain evidence="1">SQ_2022a</strain>
    </source>
</reference>
<sequence>MKRQFSKDNPNGRREKIDGSSSINQKKIKKKNVMRLGGGGLSLETFANAKTKSNQYNPALIKKQREFYKNAKYVSKYKKSLKQQSQQNDHYPAMRPLEDENETEIAGEMNKKNKNYKKSSQSLQELYKKKREEEEKAKIERDAIIQAKKEERERAESRRKALRGKMLKKTRSGQPIMKYRIEHLLETIRQGSTN</sequence>
<protein>
    <submittedName>
        <fullName evidence="1">rRNA-processing protein FYV7</fullName>
    </submittedName>
</protein>
<dbReference type="Proteomes" id="UP001060215">
    <property type="component" value="Chromosome 11"/>
</dbReference>
<gene>
    <name evidence="1" type="ORF">LOK49_LG15G00342</name>
</gene>
<evidence type="ECO:0000313" key="1">
    <source>
        <dbReference type="EMBL" id="KAI7982937.1"/>
    </source>
</evidence>
<name>A0ACC0F4D4_9ERIC</name>
<evidence type="ECO:0000313" key="2">
    <source>
        <dbReference type="Proteomes" id="UP001060215"/>
    </source>
</evidence>
<dbReference type="EMBL" id="CM045768">
    <property type="protein sequence ID" value="KAI7982937.1"/>
    <property type="molecule type" value="Genomic_DNA"/>
</dbReference>
<comment type="caution">
    <text evidence="1">The sequence shown here is derived from an EMBL/GenBank/DDBJ whole genome shotgun (WGS) entry which is preliminary data.</text>
</comment>
<keyword evidence="2" id="KW-1185">Reference proteome</keyword>